<dbReference type="SUPFAM" id="SSF57716">
    <property type="entry name" value="Glucocorticoid receptor-like (DNA-binding domain)"/>
    <property type="match status" value="1"/>
</dbReference>
<evidence type="ECO:0008006" key="13">
    <source>
        <dbReference type="Google" id="ProtNLM"/>
    </source>
</evidence>
<protein>
    <recommendedName>
        <fullName evidence="13">Protein krueppel</fullName>
    </recommendedName>
</protein>
<dbReference type="FunFam" id="3.30.160.60:FF:000100">
    <property type="entry name" value="Zinc finger 45-like"/>
    <property type="match status" value="2"/>
</dbReference>
<dbReference type="EnsemblMetazoa" id="AFAF006760-RA">
    <property type="protein sequence ID" value="AFAF006760-PA"/>
    <property type="gene ID" value="AFAF006760"/>
</dbReference>
<dbReference type="InterPro" id="IPR036236">
    <property type="entry name" value="Znf_C2H2_sf"/>
</dbReference>
<dbReference type="Pfam" id="PF05485">
    <property type="entry name" value="THAP"/>
    <property type="match status" value="1"/>
</dbReference>
<dbReference type="Proteomes" id="UP000075886">
    <property type="component" value="Unassembled WGS sequence"/>
</dbReference>
<keyword evidence="1" id="KW-0479">Metal-binding</keyword>
<evidence type="ECO:0000256" key="7">
    <source>
        <dbReference type="PROSITE-ProRule" id="PRU00309"/>
    </source>
</evidence>
<dbReference type="SUPFAM" id="SSF57667">
    <property type="entry name" value="beta-beta-alpha zinc fingers"/>
    <property type="match status" value="5"/>
</dbReference>
<sequence>MKCLVPGCDTDDDVVSYTSVFFVKFPSEPRVQQQWFSQLEISDSLLMQSLVRGESKVCSCHFADDCFGHHPVYGYRFLLPKALPTIIPKEPKKKVDPVDAVEDDSSLDICYVYLNDSLKPERNGSVIPVDAPSESELNDETEAMEDEEVAEEVDDDEAVEEIGIEYANGKYYFLKLTDDPTDADAPETSAIQASSVESIENDTINASEDEASACDDSRSDEIINEPAAFLNEKPLAGETSPYFGDRCLDEPAENSSEERIDEDIQSNHDLQPKAVDGERQSETEEPIEEYLEDSDTVTSEHNFQIERDDRVEDGGHIETLDGVSISFSSECLKAKKKHEHRFFCKECGKGFPFKSQLDRHLLVHTKEKKFFCEVCEKGFSQKINLTIHMRVHTGEQPDKRYTCQICNKKCYRISELEVHLARHKKQFPHVCPVCTQRYSDLTSLYNHFRANHRDVMNEPELIELLAQSENAIVISDQEPTDIRHTDGRYECAVCGKAFRLQQMLARHKRKMHIKIYRCPHCPRKFAYKSLLAKHLPTHTLEKPYHCAHCSLAYTQRVNLQVHMRRKHPQVVNDQAIKKVAISKVANEPESQQSEQNDEDEEEVVQAYECEQCGKRFSRKPTLLAHLEGHANGTAPRTYDCEQCGLSLSGLTALQRHRWRLHGAQTSQTKMISSLDLRNVTIVPTDNDYYVEIEDEMETIHEDYGNED</sequence>
<dbReference type="VEuPathDB" id="VectorBase:AFAF006760"/>
<dbReference type="SMART" id="SM00355">
    <property type="entry name" value="ZnF_C2H2"/>
    <property type="match status" value="9"/>
</dbReference>
<organism evidence="11 12">
    <name type="scientific">Anopheles farauti</name>
    <dbReference type="NCBI Taxonomy" id="69004"/>
    <lineage>
        <taxon>Eukaryota</taxon>
        <taxon>Metazoa</taxon>
        <taxon>Ecdysozoa</taxon>
        <taxon>Arthropoda</taxon>
        <taxon>Hexapoda</taxon>
        <taxon>Insecta</taxon>
        <taxon>Pterygota</taxon>
        <taxon>Neoptera</taxon>
        <taxon>Endopterygota</taxon>
        <taxon>Diptera</taxon>
        <taxon>Nematocera</taxon>
        <taxon>Culicoidea</taxon>
        <taxon>Culicidae</taxon>
        <taxon>Anophelinae</taxon>
        <taxon>Anopheles</taxon>
    </lineage>
</organism>
<feature type="domain" description="C2H2-type" evidence="9">
    <location>
        <begin position="401"/>
        <end position="428"/>
    </location>
</feature>
<dbReference type="PROSITE" id="PS50950">
    <property type="entry name" value="ZF_THAP"/>
    <property type="match status" value="1"/>
</dbReference>
<dbReference type="PANTHER" id="PTHR24379:SF121">
    <property type="entry name" value="C2H2-TYPE DOMAIN-CONTAINING PROTEIN"/>
    <property type="match status" value="1"/>
</dbReference>
<evidence type="ECO:0000259" key="9">
    <source>
        <dbReference type="PROSITE" id="PS50157"/>
    </source>
</evidence>
<evidence type="ECO:0000313" key="12">
    <source>
        <dbReference type="Proteomes" id="UP000075886"/>
    </source>
</evidence>
<feature type="domain" description="C2H2-type" evidence="9">
    <location>
        <begin position="638"/>
        <end position="666"/>
    </location>
</feature>
<keyword evidence="3 6" id="KW-0863">Zinc-finger</keyword>
<evidence type="ECO:0000256" key="6">
    <source>
        <dbReference type="PROSITE-ProRule" id="PRU00042"/>
    </source>
</evidence>
<keyword evidence="5 7" id="KW-0238">DNA-binding</keyword>
<dbReference type="InterPro" id="IPR006612">
    <property type="entry name" value="THAP_Znf"/>
</dbReference>
<feature type="domain" description="C2H2-type" evidence="9">
    <location>
        <begin position="342"/>
        <end position="369"/>
    </location>
</feature>
<feature type="region of interest" description="Disordered" evidence="8">
    <location>
        <begin position="124"/>
        <end position="145"/>
    </location>
</feature>
<evidence type="ECO:0000259" key="10">
    <source>
        <dbReference type="PROSITE" id="PS50950"/>
    </source>
</evidence>
<proteinExistence type="predicted"/>
<feature type="domain" description="C2H2-type" evidence="9">
    <location>
        <begin position="544"/>
        <end position="567"/>
    </location>
</feature>
<dbReference type="InterPro" id="IPR013087">
    <property type="entry name" value="Znf_C2H2_type"/>
</dbReference>
<feature type="compositionally biased region" description="Acidic residues" evidence="8">
    <location>
        <begin position="136"/>
        <end position="145"/>
    </location>
</feature>
<dbReference type="AlphaFoldDB" id="A0A182QBB8"/>
<dbReference type="EMBL" id="AXCN02000477">
    <property type="status" value="NOT_ANNOTATED_CDS"/>
    <property type="molecule type" value="Genomic_DNA"/>
</dbReference>
<dbReference type="PROSITE" id="PS50157">
    <property type="entry name" value="ZINC_FINGER_C2H2_2"/>
    <property type="match status" value="8"/>
</dbReference>
<dbReference type="Pfam" id="PF00096">
    <property type="entry name" value="zf-C2H2"/>
    <property type="match status" value="7"/>
</dbReference>
<feature type="domain" description="C2H2-type" evidence="9">
    <location>
        <begin position="370"/>
        <end position="397"/>
    </location>
</feature>
<feature type="domain" description="C2H2-type" evidence="9">
    <location>
        <begin position="489"/>
        <end position="512"/>
    </location>
</feature>
<reference evidence="12" key="1">
    <citation type="submission" date="2014-01" db="EMBL/GenBank/DDBJ databases">
        <title>The Genome Sequence of Anopheles farauti FAR1 (V2).</title>
        <authorList>
            <consortium name="The Broad Institute Genomics Platform"/>
            <person name="Neafsey D.E."/>
            <person name="Besansky N."/>
            <person name="Howell P."/>
            <person name="Walton C."/>
            <person name="Young S.K."/>
            <person name="Zeng Q."/>
            <person name="Gargeya S."/>
            <person name="Fitzgerald M."/>
            <person name="Haas B."/>
            <person name="Abouelleil A."/>
            <person name="Allen A.W."/>
            <person name="Alvarado L."/>
            <person name="Arachchi H.M."/>
            <person name="Berlin A.M."/>
            <person name="Chapman S.B."/>
            <person name="Gainer-Dewar J."/>
            <person name="Goldberg J."/>
            <person name="Griggs A."/>
            <person name="Gujja S."/>
            <person name="Hansen M."/>
            <person name="Howarth C."/>
            <person name="Imamovic A."/>
            <person name="Ireland A."/>
            <person name="Larimer J."/>
            <person name="McCowan C."/>
            <person name="Murphy C."/>
            <person name="Pearson M."/>
            <person name="Poon T.W."/>
            <person name="Priest M."/>
            <person name="Roberts A."/>
            <person name="Saif S."/>
            <person name="Shea T."/>
            <person name="Sisk P."/>
            <person name="Sykes S."/>
            <person name="Wortman J."/>
            <person name="Nusbaum C."/>
            <person name="Birren B."/>
        </authorList>
    </citation>
    <scope>NUCLEOTIDE SEQUENCE [LARGE SCALE GENOMIC DNA]</scope>
    <source>
        <strain evidence="12">FAR1</strain>
    </source>
</reference>
<evidence type="ECO:0000256" key="8">
    <source>
        <dbReference type="SAM" id="MobiDB-lite"/>
    </source>
</evidence>
<feature type="domain" description="THAP-type" evidence="10">
    <location>
        <begin position="1"/>
        <end position="87"/>
    </location>
</feature>
<reference evidence="11" key="2">
    <citation type="submission" date="2020-05" db="UniProtKB">
        <authorList>
            <consortium name="EnsemblMetazoa"/>
        </authorList>
    </citation>
    <scope>IDENTIFICATION</scope>
    <source>
        <strain evidence="11">FAR1</strain>
    </source>
</reference>
<dbReference type="GO" id="GO:0008270">
    <property type="term" value="F:zinc ion binding"/>
    <property type="evidence" value="ECO:0007669"/>
    <property type="project" value="UniProtKB-KW"/>
</dbReference>
<evidence type="ECO:0000313" key="11">
    <source>
        <dbReference type="EnsemblMetazoa" id="AFAF006760-PA"/>
    </source>
</evidence>
<name>A0A182QBB8_9DIPT</name>
<evidence type="ECO:0000256" key="3">
    <source>
        <dbReference type="ARBA" id="ARBA00022771"/>
    </source>
</evidence>
<feature type="domain" description="C2H2-type" evidence="9">
    <location>
        <begin position="607"/>
        <end position="634"/>
    </location>
</feature>
<dbReference type="Gene3D" id="3.30.160.60">
    <property type="entry name" value="Classic Zinc Finger"/>
    <property type="match status" value="7"/>
</dbReference>
<dbReference type="STRING" id="69004.A0A182QBB8"/>
<dbReference type="SMART" id="SM00980">
    <property type="entry name" value="THAP"/>
    <property type="match status" value="1"/>
</dbReference>
<keyword evidence="4" id="KW-0862">Zinc</keyword>
<evidence type="ECO:0000256" key="2">
    <source>
        <dbReference type="ARBA" id="ARBA00022737"/>
    </source>
</evidence>
<accession>A0A182QBB8</accession>
<dbReference type="GO" id="GO:0003677">
    <property type="term" value="F:DNA binding"/>
    <property type="evidence" value="ECO:0007669"/>
    <property type="project" value="UniProtKB-UniRule"/>
</dbReference>
<evidence type="ECO:0000256" key="5">
    <source>
        <dbReference type="ARBA" id="ARBA00023125"/>
    </source>
</evidence>
<evidence type="ECO:0000256" key="4">
    <source>
        <dbReference type="ARBA" id="ARBA00022833"/>
    </source>
</evidence>
<feature type="domain" description="C2H2-type" evidence="9">
    <location>
        <begin position="516"/>
        <end position="543"/>
    </location>
</feature>
<dbReference type="PROSITE" id="PS00028">
    <property type="entry name" value="ZINC_FINGER_C2H2_1"/>
    <property type="match status" value="9"/>
</dbReference>
<dbReference type="PANTHER" id="PTHR24379">
    <property type="entry name" value="KRAB AND ZINC FINGER DOMAIN-CONTAINING"/>
    <property type="match status" value="1"/>
</dbReference>
<dbReference type="FunFam" id="3.30.160.60:FF:000478">
    <property type="entry name" value="Zinc finger protein 133"/>
    <property type="match status" value="1"/>
</dbReference>
<feature type="region of interest" description="Disordered" evidence="8">
    <location>
        <begin position="234"/>
        <end position="285"/>
    </location>
</feature>
<keyword evidence="12" id="KW-1185">Reference proteome</keyword>
<keyword evidence="2" id="KW-0677">Repeat</keyword>
<evidence type="ECO:0000256" key="1">
    <source>
        <dbReference type="ARBA" id="ARBA00022723"/>
    </source>
</evidence>